<reference evidence="5" key="1">
    <citation type="submission" date="2016-11" db="EMBL/GenBank/DDBJ databases">
        <authorList>
            <person name="Varghese N."/>
            <person name="Submissions S."/>
        </authorList>
    </citation>
    <scope>NUCLEOTIDE SEQUENCE [LARGE SCALE GENOMIC DNA]</scope>
    <source>
        <strain evidence="5">DSM 16990</strain>
    </source>
</reference>
<dbReference type="STRING" id="288992.SAMN04488522_104243"/>
<dbReference type="OrthoDB" id="9792929at2"/>
<dbReference type="PANTHER" id="PTHR10545">
    <property type="entry name" value="DIAMINE N-ACETYLTRANSFERASE"/>
    <property type="match status" value="1"/>
</dbReference>
<dbReference type="Pfam" id="PF00583">
    <property type="entry name" value="Acetyltransf_1"/>
    <property type="match status" value="1"/>
</dbReference>
<evidence type="ECO:0000313" key="4">
    <source>
        <dbReference type="EMBL" id="SHG03788.1"/>
    </source>
</evidence>
<dbReference type="InterPro" id="IPR000182">
    <property type="entry name" value="GNAT_dom"/>
</dbReference>
<evidence type="ECO:0000259" key="3">
    <source>
        <dbReference type="PROSITE" id="PS51186"/>
    </source>
</evidence>
<dbReference type="InterPro" id="IPR016181">
    <property type="entry name" value="Acyl_CoA_acyltransferase"/>
</dbReference>
<accession>A0A1M5GJ97</accession>
<protein>
    <submittedName>
        <fullName evidence="4">Acetyltransferase (GNAT) family protein</fullName>
    </submittedName>
</protein>
<evidence type="ECO:0000256" key="2">
    <source>
        <dbReference type="ARBA" id="ARBA00023315"/>
    </source>
</evidence>
<dbReference type="Gene3D" id="3.40.630.30">
    <property type="match status" value="1"/>
</dbReference>
<dbReference type="Proteomes" id="UP000184287">
    <property type="component" value="Unassembled WGS sequence"/>
</dbReference>
<keyword evidence="5" id="KW-1185">Reference proteome</keyword>
<sequence>MNIYRTLPSEFIMEASELFSDAFEDKFRYFFGSRSAIQQMMSSLINKEQVIAVVSDKNELVGIAGYSYKERHMMVLDTKAMLKQYGLIKGLYKILQLGIYFPNEVPLTYIYVDAITVKAEYRGKGISRLLFHELEKVAFENGLTHLQLDVSVDNKQAINAYKNIGFREVTSKTFSQGTARRIGIRRASRMLKILNHYLLDPLWMPKKF</sequence>
<dbReference type="PANTHER" id="PTHR10545:SF29">
    <property type="entry name" value="GH14572P-RELATED"/>
    <property type="match status" value="1"/>
</dbReference>
<feature type="domain" description="N-acetyltransferase" evidence="3">
    <location>
        <begin position="2"/>
        <end position="208"/>
    </location>
</feature>
<dbReference type="SUPFAM" id="SSF55729">
    <property type="entry name" value="Acyl-CoA N-acyltransferases (Nat)"/>
    <property type="match status" value="1"/>
</dbReference>
<gene>
    <name evidence="4" type="ORF">SAMN04488522_104243</name>
</gene>
<dbReference type="CDD" id="cd04301">
    <property type="entry name" value="NAT_SF"/>
    <property type="match status" value="1"/>
</dbReference>
<dbReference type="RefSeq" id="WP_084529117.1">
    <property type="nucleotide sequence ID" value="NZ_FQUQ01000004.1"/>
</dbReference>
<dbReference type="GO" id="GO:0008080">
    <property type="term" value="F:N-acetyltransferase activity"/>
    <property type="evidence" value="ECO:0007669"/>
    <property type="project" value="UniProtKB-ARBA"/>
</dbReference>
<name>A0A1M5GJ97_9SPHI</name>
<keyword evidence="2" id="KW-0012">Acyltransferase</keyword>
<dbReference type="InterPro" id="IPR051016">
    <property type="entry name" value="Diverse_Substrate_AcTransf"/>
</dbReference>
<dbReference type="AlphaFoldDB" id="A0A1M5GJ97"/>
<keyword evidence="1 4" id="KW-0808">Transferase</keyword>
<organism evidence="4 5">
    <name type="scientific">Pedobacter caeni</name>
    <dbReference type="NCBI Taxonomy" id="288992"/>
    <lineage>
        <taxon>Bacteria</taxon>
        <taxon>Pseudomonadati</taxon>
        <taxon>Bacteroidota</taxon>
        <taxon>Sphingobacteriia</taxon>
        <taxon>Sphingobacteriales</taxon>
        <taxon>Sphingobacteriaceae</taxon>
        <taxon>Pedobacter</taxon>
    </lineage>
</organism>
<evidence type="ECO:0000256" key="1">
    <source>
        <dbReference type="ARBA" id="ARBA00022679"/>
    </source>
</evidence>
<dbReference type="EMBL" id="FQUQ01000004">
    <property type="protein sequence ID" value="SHG03788.1"/>
    <property type="molecule type" value="Genomic_DNA"/>
</dbReference>
<evidence type="ECO:0000313" key="5">
    <source>
        <dbReference type="Proteomes" id="UP000184287"/>
    </source>
</evidence>
<proteinExistence type="predicted"/>
<dbReference type="PROSITE" id="PS51186">
    <property type="entry name" value="GNAT"/>
    <property type="match status" value="1"/>
</dbReference>